<gene>
    <name evidence="1" type="primary">MTA3_2</name>
    <name evidence="1" type="ORF">K3G42_017884</name>
</gene>
<reference evidence="1" key="1">
    <citation type="submission" date="2021-08" db="EMBL/GenBank/DDBJ databases">
        <title>The first chromosome-level gecko genome reveals the dynamic sex chromosomes of Neotropical dwarf geckos (Sphaerodactylidae: Sphaerodactylus).</title>
        <authorList>
            <person name="Pinto B.J."/>
            <person name="Keating S.E."/>
            <person name="Gamble T."/>
        </authorList>
    </citation>
    <scope>NUCLEOTIDE SEQUENCE</scope>
    <source>
        <strain evidence="1">TG3544</strain>
    </source>
</reference>
<sequence length="66" mass="7524">MDTLHKHSYDLSSAISVLVPLGGPVLCRDEMEEWSASEASLFEEALEKYGKDFNDIRQDFVTEMEI</sequence>
<evidence type="ECO:0000313" key="2">
    <source>
        <dbReference type="Proteomes" id="UP000827872"/>
    </source>
</evidence>
<name>A0ACB8GAE5_9SAUR</name>
<protein>
    <submittedName>
        <fullName evidence="1">Metastasis-associated protein mta3</fullName>
    </submittedName>
</protein>
<dbReference type="EMBL" id="CM037614">
    <property type="protein sequence ID" value="KAH8016450.1"/>
    <property type="molecule type" value="Genomic_DNA"/>
</dbReference>
<organism evidence="1 2">
    <name type="scientific">Sphaerodactylus townsendi</name>
    <dbReference type="NCBI Taxonomy" id="933632"/>
    <lineage>
        <taxon>Eukaryota</taxon>
        <taxon>Metazoa</taxon>
        <taxon>Chordata</taxon>
        <taxon>Craniata</taxon>
        <taxon>Vertebrata</taxon>
        <taxon>Euteleostomi</taxon>
        <taxon>Lepidosauria</taxon>
        <taxon>Squamata</taxon>
        <taxon>Bifurcata</taxon>
        <taxon>Gekkota</taxon>
        <taxon>Sphaerodactylidae</taxon>
        <taxon>Sphaerodactylus</taxon>
    </lineage>
</organism>
<dbReference type="Proteomes" id="UP000827872">
    <property type="component" value="Linkage Group LG01"/>
</dbReference>
<accession>A0ACB8GAE5</accession>
<keyword evidence="2" id="KW-1185">Reference proteome</keyword>
<proteinExistence type="predicted"/>
<comment type="caution">
    <text evidence="1">The sequence shown here is derived from an EMBL/GenBank/DDBJ whole genome shotgun (WGS) entry which is preliminary data.</text>
</comment>
<evidence type="ECO:0000313" key="1">
    <source>
        <dbReference type="EMBL" id="KAH8016450.1"/>
    </source>
</evidence>